<organism evidence="1 2">
    <name type="scientific">Alternaria panax</name>
    <dbReference type="NCBI Taxonomy" id="48097"/>
    <lineage>
        <taxon>Eukaryota</taxon>
        <taxon>Fungi</taxon>
        <taxon>Dikarya</taxon>
        <taxon>Ascomycota</taxon>
        <taxon>Pezizomycotina</taxon>
        <taxon>Dothideomycetes</taxon>
        <taxon>Pleosporomycetidae</taxon>
        <taxon>Pleosporales</taxon>
        <taxon>Pleosporineae</taxon>
        <taxon>Pleosporaceae</taxon>
        <taxon>Alternaria</taxon>
        <taxon>Alternaria sect. Panax</taxon>
    </lineage>
</organism>
<reference evidence="1" key="1">
    <citation type="submission" date="2021-07" db="EMBL/GenBank/DDBJ databases">
        <title>Genome Resource of American Ginseng Black Spot Pathogen Alternaria panax.</title>
        <authorList>
            <person name="Qiu C."/>
            <person name="Wang W."/>
            <person name="Liu Z."/>
        </authorList>
    </citation>
    <scope>NUCLEOTIDE SEQUENCE</scope>
    <source>
        <strain evidence="1">BNCC115425</strain>
    </source>
</reference>
<proteinExistence type="predicted"/>
<accession>A0AAD4NV96</accession>
<protein>
    <submittedName>
        <fullName evidence="1">Uncharacterized protein</fullName>
    </submittedName>
</protein>
<dbReference type="Proteomes" id="UP001199106">
    <property type="component" value="Unassembled WGS sequence"/>
</dbReference>
<gene>
    <name evidence="1" type="ORF">G6011_01058</name>
</gene>
<dbReference type="AlphaFoldDB" id="A0AAD4NV96"/>
<evidence type="ECO:0000313" key="2">
    <source>
        <dbReference type="Proteomes" id="UP001199106"/>
    </source>
</evidence>
<sequence length="169" mass="19363">MSQTKANEPTHKQWLDTKRKEEAMMRLCDDMQAEVLVHHEKSQYWRAEYAFLETCGTSPQNLARMEEAWSAGESWLKKAVKRFCDLGKQTKKLKVVTATRKELQEQLGLAATEDGYIAYGDRGNGVSRCICFVLLDHELDSTTSVRHYIAENMGGSSLFANEEWRPLVQ</sequence>
<evidence type="ECO:0000313" key="1">
    <source>
        <dbReference type="EMBL" id="KAG9195937.1"/>
    </source>
</evidence>
<dbReference type="EMBL" id="JAANER010000001">
    <property type="protein sequence ID" value="KAG9195937.1"/>
    <property type="molecule type" value="Genomic_DNA"/>
</dbReference>
<name>A0AAD4NV96_9PLEO</name>
<keyword evidence="2" id="KW-1185">Reference proteome</keyword>
<comment type="caution">
    <text evidence="1">The sequence shown here is derived from an EMBL/GenBank/DDBJ whole genome shotgun (WGS) entry which is preliminary data.</text>
</comment>